<keyword evidence="5 6" id="KW-0342">GTP-binding</keyword>
<dbReference type="Gene3D" id="3.40.50.300">
    <property type="entry name" value="P-loop containing nucleotide triphosphate hydrolases"/>
    <property type="match status" value="1"/>
</dbReference>
<dbReference type="GO" id="GO:0005525">
    <property type="term" value="F:GTP binding"/>
    <property type="evidence" value="ECO:0007669"/>
    <property type="project" value="UniProtKB-UniRule"/>
</dbReference>
<protein>
    <recommendedName>
        <fullName evidence="6">tRNA modification GTPase MnmE</fullName>
        <ecNumber evidence="6">3.6.-.-</ecNumber>
    </recommendedName>
</protein>
<dbReference type="InterPro" id="IPR027368">
    <property type="entry name" value="MnmE_dom2"/>
</dbReference>
<dbReference type="InterPro" id="IPR031168">
    <property type="entry name" value="G_TrmE"/>
</dbReference>
<feature type="binding site" evidence="6">
    <location>
        <position position="230"/>
    </location>
    <ligand>
        <name>K(+)</name>
        <dbReference type="ChEBI" id="CHEBI:29103"/>
    </ligand>
</feature>
<feature type="binding site" evidence="6">
    <location>
        <position position="251"/>
    </location>
    <ligand>
        <name>K(+)</name>
        <dbReference type="ChEBI" id="CHEBI:29103"/>
    </ligand>
</feature>
<dbReference type="InterPro" id="IPR005225">
    <property type="entry name" value="Small_GTP-bd"/>
</dbReference>
<dbReference type="InterPro" id="IPR018948">
    <property type="entry name" value="GTP-bd_TrmE_N"/>
</dbReference>
<keyword evidence="2 6" id="KW-0819">tRNA processing</keyword>
<keyword evidence="6" id="KW-0963">Cytoplasm</keyword>
<feature type="binding site" evidence="6">
    <location>
        <position position="81"/>
    </location>
    <ligand>
        <name>(6S)-5-formyl-5,6,7,8-tetrahydrofolate</name>
        <dbReference type="ChEBI" id="CHEBI:57457"/>
    </ligand>
</feature>
<keyword evidence="6" id="KW-0378">Hydrolase</keyword>
<dbReference type="Pfam" id="PF10396">
    <property type="entry name" value="TrmE_N"/>
    <property type="match status" value="1"/>
</dbReference>
<dbReference type="Proteomes" id="UP000322822">
    <property type="component" value="Chromosome 1"/>
</dbReference>
<feature type="binding site" evidence="6">
    <location>
        <position position="249"/>
    </location>
    <ligand>
        <name>K(+)</name>
        <dbReference type="ChEBI" id="CHEBI:29103"/>
    </ligand>
</feature>
<feature type="binding site" evidence="6">
    <location>
        <position position="24"/>
    </location>
    <ligand>
        <name>(6S)-5-formyl-5,6,7,8-tetrahydrofolate</name>
        <dbReference type="ChEBI" id="CHEBI:57457"/>
    </ligand>
</feature>
<feature type="domain" description="TrmE-type G" evidence="8">
    <location>
        <begin position="220"/>
        <end position="397"/>
    </location>
</feature>
<feature type="binding site" evidence="6">
    <location>
        <position position="254"/>
    </location>
    <ligand>
        <name>K(+)</name>
        <dbReference type="ChEBI" id="CHEBI:29103"/>
    </ligand>
</feature>
<comment type="subunit">
    <text evidence="6">Homodimer. Heterotetramer of two MnmE and two MnmG subunits.</text>
</comment>
<dbReference type="HAMAP" id="MF_00379">
    <property type="entry name" value="GTPase_MnmE"/>
    <property type="match status" value="1"/>
</dbReference>
<evidence type="ECO:0000256" key="1">
    <source>
        <dbReference type="ARBA" id="ARBA00011043"/>
    </source>
</evidence>
<sequence length="475" mass="50914">MTAPLLPIAAIATAPGRGGIGVVRVSGPDVATIARAVCGQTLKPRHATYLPFLDARGGVIDHGLALYFPAPHSYTGEEVLELQGHGGPVVMQMLLARCLEAGRDVGLRLAEPGEFTRRAFLNDKLDLAQAEAVADLIEASTEAAARSAARSMEGVFSQAIHTLVEKVIHLRMLVEATLDFPEEEIDFLEASDARGQLAAIREALKGVLRQAKQGALLREGLSVVLAGQPNVGKSSLLNALAGAELAIVTPIAGTTRDRVRETIQIEGIPLHIIDTAGLREDAADEVERIGIERTWEAIGRADVVLHLVDASDYLENGLSEVDDAIDDRLSGHLPPGSPIVRVVNKIDMAPPASDTMFGGNRPHVVVANGPNPTEIWISARTGAGIDLMRRELLRIVGWQSGSEGTFLARERHLTALRCAQSHLDCAAERADQQAQALDLFAEELRLAQEHLNSITGEFTSDDLLGTIFTRFCIGK</sequence>
<keyword evidence="3 6" id="KW-0547">Nucleotide-binding</keyword>
<comment type="caution">
    <text evidence="6">Lacks conserved residue(s) required for the propagation of feature annotation.</text>
</comment>
<dbReference type="NCBIfam" id="TIGR00450">
    <property type="entry name" value="mnmE_trmE_thdF"/>
    <property type="match status" value="1"/>
</dbReference>
<dbReference type="OrthoDB" id="9805918at2"/>
<dbReference type="GO" id="GO:0002098">
    <property type="term" value="P:tRNA wobble uridine modification"/>
    <property type="evidence" value="ECO:0007669"/>
    <property type="project" value="TreeGrafter"/>
</dbReference>
<evidence type="ECO:0000256" key="6">
    <source>
        <dbReference type="HAMAP-Rule" id="MF_00379"/>
    </source>
</evidence>
<dbReference type="AlphaFoldDB" id="A0A5P2H581"/>
<organism evidence="9 10">
    <name type="scientific">Cupriavidus pauculus</name>
    <dbReference type="NCBI Taxonomy" id="82633"/>
    <lineage>
        <taxon>Bacteria</taxon>
        <taxon>Pseudomonadati</taxon>
        <taxon>Pseudomonadota</taxon>
        <taxon>Betaproteobacteria</taxon>
        <taxon>Burkholderiales</taxon>
        <taxon>Burkholderiaceae</taxon>
        <taxon>Cupriavidus</taxon>
    </lineage>
</organism>
<dbReference type="InterPro" id="IPR004520">
    <property type="entry name" value="GTPase_MnmE"/>
</dbReference>
<gene>
    <name evidence="6 9" type="primary">mnmE</name>
    <name evidence="6" type="synonym">trmE</name>
    <name evidence="9" type="ORF">FOB72_14685</name>
</gene>
<comment type="subcellular location">
    <subcellularLocation>
        <location evidence="6">Cytoplasm</location>
    </subcellularLocation>
</comment>
<evidence type="ECO:0000256" key="7">
    <source>
        <dbReference type="RuleBase" id="RU003313"/>
    </source>
</evidence>
<dbReference type="PANTHER" id="PTHR42714">
    <property type="entry name" value="TRNA MODIFICATION GTPASE GTPBP3"/>
    <property type="match status" value="1"/>
</dbReference>
<dbReference type="EMBL" id="CP044065">
    <property type="protein sequence ID" value="QET03172.1"/>
    <property type="molecule type" value="Genomic_DNA"/>
</dbReference>
<dbReference type="InterPro" id="IPR006073">
    <property type="entry name" value="GTP-bd"/>
</dbReference>
<dbReference type="InterPro" id="IPR025867">
    <property type="entry name" value="MnmE_helical"/>
</dbReference>
<evidence type="ECO:0000256" key="5">
    <source>
        <dbReference type="ARBA" id="ARBA00023134"/>
    </source>
</evidence>
<dbReference type="CDD" id="cd04164">
    <property type="entry name" value="trmE"/>
    <property type="match status" value="1"/>
</dbReference>
<feature type="binding site" evidence="6">
    <location>
        <begin position="230"/>
        <end position="235"/>
    </location>
    <ligand>
        <name>GTP</name>
        <dbReference type="ChEBI" id="CHEBI:37565"/>
    </ligand>
</feature>
<evidence type="ECO:0000313" key="9">
    <source>
        <dbReference type="EMBL" id="QET03172.1"/>
    </source>
</evidence>
<feature type="binding site" evidence="6">
    <location>
        <begin position="249"/>
        <end position="255"/>
    </location>
    <ligand>
        <name>GTP</name>
        <dbReference type="ChEBI" id="CHEBI:37565"/>
    </ligand>
</feature>
<dbReference type="SUPFAM" id="SSF52540">
    <property type="entry name" value="P-loop containing nucleoside triphosphate hydrolases"/>
    <property type="match status" value="1"/>
</dbReference>
<name>A0A5P2H581_9BURK</name>
<keyword evidence="6" id="KW-0479">Metal-binding</keyword>
<accession>A0A5P2H581</accession>
<comment type="function">
    <text evidence="6">Exhibits a very high intrinsic GTPase hydrolysis rate. Involved in the addition of a carboxymethylaminomethyl (cmnm) group at the wobble position (U34) of certain tRNAs, forming tRNA-cmnm(5)s(2)U34.</text>
</comment>
<feature type="binding site" evidence="6">
    <location>
        <position position="124"/>
    </location>
    <ligand>
        <name>(6S)-5-formyl-5,6,7,8-tetrahydrofolate</name>
        <dbReference type="ChEBI" id="CHEBI:57457"/>
    </ligand>
</feature>
<dbReference type="InterPro" id="IPR027266">
    <property type="entry name" value="TrmE/GcvT-like"/>
</dbReference>
<dbReference type="GO" id="GO:0030488">
    <property type="term" value="P:tRNA methylation"/>
    <property type="evidence" value="ECO:0007669"/>
    <property type="project" value="TreeGrafter"/>
</dbReference>
<evidence type="ECO:0000256" key="2">
    <source>
        <dbReference type="ARBA" id="ARBA00022694"/>
    </source>
</evidence>
<dbReference type="NCBIfam" id="NF003661">
    <property type="entry name" value="PRK05291.1-3"/>
    <property type="match status" value="1"/>
</dbReference>
<feature type="binding site" evidence="6">
    <location>
        <begin position="274"/>
        <end position="277"/>
    </location>
    <ligand>
        <name>GTP</name>
        <dbReference type="ChEBI" id="CHEBI:37565"/>
    </ligand>
</feature>
<comment type="cofactor">
    <cofactor evidence="6">
        <name>K(+)</name>
        <dbReference type="ChEBI" id="CHEBI:29103"/>
    </cofactor>
    <text evidence="6">Binds 1 potassium ion per subunit.</text>
</comment>
<evidence type="ECO:0000259" key="8">
    <source>
        <dbReference type="PROSITE" id="PS51709"/>
    </source>
</evidence>
<keyword evidence="6" id="KW-0460">Magnesium</keyword>
<dbReference type="NCBIfam" id="TIGR00231">
    <property type="entry name" value="small_GTP"/>
    <property type="match status" value="1"/>
</dbReference>
<feature type="binding site" evidence="6">
    <location>
        <position position="475"/>
    </location>
    <ligand>
        <name>(6S)-5-formyl-5,6,7,8-tetrahydrofolate</name>
        <dbReference type="ChEBI" id="CHEBI:57457"/>
    </ligand>
</feature>
<evidence type="ECO:0000256" key="3">
    <source>
        <dbReference type="ARBA" id="ARBA00022741"/>
    </source>
</evidence>
<dbReference type="GO" id="GO:0005829">
    <property type="term" value="C:cytosol"/>
    <property type="evidence" value="ECO:0007669"/>
    <property type="project" value="TreeGrafter"/>
</dbReference>
<dbReference type="Pfam" id="PF01926">
    <property type="entry name" value="MMR_HSR1"/>
    <property type="match status" value="1"/>
</dbReference>
<dbReference type="GO" id="GO:0003924">
    <property type="term" value="F:GTPase activity"/>
    <property type="evidence" value="ECO:0007669"/>
    <property type="project" value="UniProtKB-UniRule"/>
</dbReference>
<dbReference type="Gene3D" id="3.30.1360.120">
    <property type="entry name" value="Probable tRNA modification gtpase trme, domain 1"/>
    <property type="match status" value="1"/>
</dbReference>
<dbReference type="GO" id="GO:0046872">
    <property type="term" value="F:metal ion binding"/>
    <property type="evidence" value="ECO:0007669"/>
    <property type="project" value="UniProtKB-KW"/>
</dbReference>
<keyword evidence="4 6" id="KW-0630">Potassium</keyword>
<dbReference type="InterPro" id="IPR027417">
    <property type="entry name" value="P-loop_NTPase"/>
</dbReference>
<dbReference type="Gene3D" id="1.20.120.430">
    <property type="entry name" value="tRNA modification GTPase MnmE domain 2"/>
    <property type="match status" value="1"/>
</dbReference>
<dbReference type="Pfam" id="PF12631">
    <property type="entry name" value="MnmE_helical"/>
    <property type="match status" value="1"/>
</dbReference>
<dbReference type="SUPFAM" id="SSF116878">
    <property type="entry name" value="TrmE connector domain"/>
    <property type="match status" value="1"/>
</dbReference>
<evidence type="ECO:0000313" key="10">
    <source>
        <dbReference type="Proteomes" id="UP000322822"/>
    </source>
</evidence>
<feature type="binding site" evidence="6">
    <location>
        <position position="255"/>
    </location>
    <ligand>
        <name>Mg(2+)</name>
        <dbReference type="ChEBI" id="CHEBI:18420"/>
    </ligand>
</feature>
<dbReference type="RefSeq" id="WP_150373285.1">
    <property type="nucleotide sequence ID" value="NZ_CP044065.1"/>
</dbReference>
<evidence type="ECO:0000256" key="4">
    <source>
        <dbReference type="ARBA" id="ARBA00022958"/>
    </source>
</evidence>
<feature type="binding site" evidence="6">
    <location>
        <position position="234"/>
    </location>
    <ligand>
        <name>Mg(2+)</name>
        <dbReference type="ChEBI" id="CHEBI:18420"/>
    </ligand>
</feature>
<dbReference type="EC" id="3.6.-.-" evidence="6"/>
<dbReference type="PANTHER" id="PTHR42714:SF2">
    <property type="entry name" value="TRNA MODIFICATION GTPASE GTPBP3, MITOCHONDRIAL"/>
    <property type="match status" value="1"/>
</dbReference>
<comment type="similarity">
    <text evidence="1 6 7">Belongs to the TRAFAC class TrmE-Era-EngA-EngB-Septin-like GTPase superfamily. TrmE GTPase family.</text>
</comment>
<dbReference type="PRINTS" id="PR00326">
    <property type="entry name" value="GTP1OBG"/>
</dbReference>
<dbReference type="CDD" id="cd14858">
    <property type="entry name" value="TrmE_N"/>
    <property type="match status" value="1"/>
</dbReference>
<dbReference type="PROSITE" id="PS51709">
    <property type="entry name" value="G_TRME"/>
    <property type="match status" value="1"/>
</dbReference>
<reference evidence="9 10" key="1">
    <citation type="submission" date="2019-09" db="EMBL/GenBank/DDBJ databases">
        <title>FDA dAtabase for Regulatory Grade micrObial Sequences (FDA-ARGOS): Supporting development and validation of Infectious Disease Dx tests.</title>
        <authorList>
            <person name="Sciortino C."/>
            <person name="Tallon L."/>
            <person name="Sadzewicz L."/>
            <person name="Vavikolanu K."/>
            <person name="Mehta A."/>
            <person name="Aluvathingal J."/>
            <person name="Nadendla S."/>
            <person name="Nandy P."/>
            <person name="Geyer C."/>
            <person name="Yan Y."/>
            <person name="Sichtig H."/>
        </authorList>
    </citation>
    <scope>NUCLEOTIDE SEQUENCE [LARGE SCALE GENOMIC DNA]</scope>
    <source>
        <strain evidence="9 10">FDAARGOS_664</strain>
    </source>
</reference>
<feature type="binding site" evidence="6">
    <location>
        <begin position="378"/>
        <end position="380"/>
    </location>
    <ligand>
        <name>GTP</name>
        <dbReference type="ChEBI" id="CHEBI:37565"/>
    </ligand>
</feature>
<proteinExistence type="inferred from homology"/>